<evidence type="ECO:0000256" key="8">
    <source>
        <dbReference type="ARBA" id="ARBA00022777"/>
    </source>
</evidence>
<keyword evidence="13" id="KW-0175">Coiled coil</keyword>
<dbReference type="RefSeq" id="WP_094017731.1">
    <property type="nucleotide sequence ID" value="NZ_NMQW01000047.1"/>
</dbReference>
<dbReference type="GO" id="GO:0000155">
    <property type="term" value="F:phosphorelay sensor kinase activity"/>
    <property type="evidence" value="ECO:0007669"/>
    <property type="project" value="InterPro"/>
</dbReference>
<evidence type="ECO:0000259" key="15">
    <source>
        <dbReference type="PROSITE" id="PS50109"/>
    </source>
</evidence>
<evidence type="ECO:0000256" key="12">
    <source>
        <dbReference type="ARBA" id="ARBA00023136"/>
    </source>
</evidence>
<comment type="caution">
    <text evidence="16">The sequence shown here is derived from an EMBL/GenBank/DDBJ whole genome shotgun (WGS) entry which is preliminary data.</text>
</comment>
<proteinExistence type="predicted"/>
<dbReference type="OrthoDB" id="9776552at2"/>
<dbReference type="InterPro" id="IPR029151">
    <property type="entry name" value="Sensor-like_sf"/>
</dbReference>
<feature type="domain" description="Histidine kinase" evidence="15">
    <location>
        <begin position="430"/>
        <end position="604"/>
    </location>
</feature>
<dbReference type="Proteomes" id="UP000215509">
    <property type="component" value="Unassembled WGS sequence"/>
</dbReference>
<keyword evidence="8 16" id="KW-0418">Kinase</keyword>
<dbReference type="GO" id="GO:0005886">
    <property type="term" value="C:plasma membrane"/>
    <property type="evidence" value="ECO:0007669"/>
    <property type="project" value="UniProtKB-SubCell"/>
</dbReference>
<dbReference type="Pfam" id="PF02743">
    <property type="entry name" value="dCache_1"/>
    <property type="match status" value="1"/>
</dbReference>
<dbReference type="PROSITE" id="PS50109">
    <property type="entry name" value="HIS_KIN"/>
    <property type="match status" value="1"/>
</dbReference>
<dbReference type="InterPro" id="IPR005467">
    <property type="entry name" value="His_kinase_dom"/>
</dbReference>
<dbReference type="InterPro" id="IPR010559">
    <property type="entry name" value="Sig_transdc_His_kin_internal"/>
</dbReference>
<evidence type="ECO:0000313" key="17">
    <source>
        <dbReference type="Proteomes" id="UP000215509"/>
    </source>
</evidence>
<evidence type="ECO:0000256" key="1">
    <source>
        <dbReference type="ARBA" id="ARBA00000085"/>
    </source>
</evidence>
<dbReference type="SMART" id="SM00387">
    <property type="entry name" value="HATPase_c"/>
    <property type="match status" value="1"/>
</dbReference>
<dbReference type="InterPro" id="IPR033479">
    <property type="entry name" value="dCache_1"/>
</dbReference>
<keyword evidence="4" id="KW-1003">Cell membrane</keyword>
<dbReference type="InterPro" id="IPR050640">
    <property type="entry name" value="Bact_2-comp_sensor_kinase"/>
</dbReference>
<keyword evidence="12 14" id="KW-0472">Membrane</keyword>
<organism evidence="16 17">
    <name type="scientific">Paenibacillus rigui</name>
    <dbReference type="NCBI Taxonomy" id="554312"/>
    <lineage>
        <taxon>Bacteria</taxon>
        <taxon>Bacillati</taxon>
        <taxon>Bacillota</taxon>
        <taxon>Bacilli</taxon>
        <taxon>Bacillales</taxon>
        <taxon>Paenibacillaceae</taxon>
        <taxon>Paenibacillus</taxon>
    </lineage>
</organism>
<dbReference type="Gene3D" id="3.30.565.10">
    <property type="entry name" value="Histidine kinase-like ATPase, C-terminal domain"/>
    <property type="match status" value="1"/>
</dbReference>
<evidence type="ECO:0000256" key="7">
    <source>
        <dbReference type="ARBA" id="ARBA00022741"/>
    </source>
</evidence>
<evidence type="ECO:0000256" key="5">
    <source>
        <dbReference type="ARBA" id="ARBA00022679"/>
    </source>
</evidence>
<feature type="coiled-coil region" evidence="13">
    <location>
        <begin position="366"/>
        <end position="405"/>
    </location>
</feature>
<sequence length="609" mass="68966">MKRHVSKWFAQTPSMLRGLVDARYWLLAYALFILLPAGFLLYSYYQKTTAILEQEVTRSMLQTMKQTGINVQYQLDRVKDTSNTLFMNPNLYSYLAESDEAYPIDVTKNLRLLLGAAENNENVFRVRLFVDDTKLYAGEKINFFPLETLKSRPWYSRVLEAGGSIVWTGAYEEHYIDKDDTYVFSIARMLRDPRVYDRFIGVLVIDMAEHVVSNLLHQVELSKHQTVYLTDKDGTVIWHPDKTRIGQPALSGEMVSRMAGAQEGIEKAVLGHENKYAVYTTIRYTGWKLVAEVPAGEIARQAVTLNRFSGAAFLLGVSVLFLLLVFVLLAFVIRSLNRRVQLVIRAIHKEGLEHLDEPQGKVAGNLNVLERSVDHMIHKVKDLMEETYTSKVQEREAQLRALQAQINPHFLYNTLDTINWIAVGHGATDISQMIDALAKYFRLSLNKGRDTVSVEDELNLAKVYLEIQQNRFPHRFDLTIEADPEVMGLMIPKLTLQPIVENALLHGIRKSPKQNGSIRIEATRTEEELLLSVSDNGIGMTEEQAAKLLTEPRPQSRTDGSGSSYGLYNVHERIRLFAGDGYGLTIDSVAGEGTTVRILLKARPSAINE</sequence>
<dbReference type="AlphaFoldDB" id="A0A229UJC4"/>
<evidence type="ECO:0000256" key="2">
    <source>
        <dbReference type="ARBA" id="ARBA00004651"/>
    </source>
</evidence>
<keyword evidence="5" id="KW-0808">Transferase</keyword>
<feature type="transmembrane region" description="Helical" evidence="14">
    <location>
        <begin position="24"/>
        <end position="45"/>
    </location>
</feature>
<evidence type="ECO:0000256" key="13">
    <source>
        <dbReference type="SAM" id="Coils"/>
    </source>
</evidence>
<keyword evidence="6 14" id="KW-0812">Transmembrane</keyword>
<dbReference type="SUPFAM" id="SSF103190">
    <property type="entry name" value="Sensory domain-like"/>
    <property type="match status" value="1"/>
</dbReference>
<evidence type="ECO:0000256" key="6">
    <source>
        <dbReference type="ARBA" id="ARBA00022692"/>
    </source>
</evidence>
<keyword evidence="9" id="KW-0067">ATP-binding</keyword>
<keyword evidence="17" id="KW-1185">Reference proteome</keyword>
<comment type="catalytic activity">
    <reaction evidence="1">
        <text>ATP + protein L-histidine = ADP + protein N-phospho-L-histidine.</text>
        <dbReference type="EC" id="2.7.13.3"/>
    </reaction>
</comment>
<evidence type="ECO:0000256" key="9">
    <source>
        <dbReference type="ARBA" id="ARBA00022840"/>
    </source>
</evidence>
<protein>
    <recommendedName>
        <fullName evidence="3">histidine kinase</fullName>
        <ecNumber evidence="3">2.7.13.3</ecNumber>
    </recommendedName>
</protein>
<evidence type="ECO:0000313" key="16">
    <source>
        <dbReference type="EMBL" id="OXM83405.1"/>
    </source>
</evidence>
<dbReference type="InterPro" id="IPR004358">
    <property type="entry name" value="Sig_transdc_His_kin-like_C"/>
</dbReference>
<dbReference type="PANTHER" id="PTHR34220:SF7">
    <property type="entry name" value="SENSOR HISTIDINE KINASE YPDA"/>
    <property type="match status" value="1"/>
</dbReference>
<evidence type="ECO:0000256" key="10">
    <source>
        <dbReference type="ARBA" id="ARBA00022989"/>
    </source>
</evidence>
<dbReference type="Gene3D" id="3.30.450.20">
    <property type="entry name" value="PAS domain"/>
    <property type="match status" value="2"/>
</dbReference>
<keyword evidence="7" id="KW-0547">Nucleotide-binding</keyword>
<evidence type="ECO:0000256" key="14">
    <source>
        <dbReference type="SAM" id="Phobius"/>
    </source>
</evidence>
<dbReference type="Pfam" id="PF06580">
    <property type="entry name" value="His_kinase"/>
    <property type="match status" value="1"/>
</dbReference>
<keyword evidence="11" id="KW-0902">Two-component regulatory system</keyword>
<name>A0A229UJC4_9BACL</name>
<keyword evidence="10 14" id="KW-1133">Transmembrane helix</keyword>
<dbReference type="PANTHER" id="PTHR34220">
    <property type="entry name" value="SENSOR HISTIDINE KINASE YPDA"/>
    <property type="match status" value="1"/>
</dbReference>
<feature type="transmembrane region" description="Helical" evidence="14">
    <location>
        <begin position="310"/>
        <end position="333"/>
    </location>
</feature>
<dbReference type="GO" id="GO:0005524">
    <property type="term" value="F:ATP binding"/>
    <property type="evidence" value="ECO:0007669"/>
    <property type="project" value="UniProtKB-KW"/>
</dbReference>
<dbReference type="EC" id="2.7.13.3" evidence="3"/>
<reference evidence="16 17" key="1">
    <citation type="submission" date="2017-07" db="EMBL/GenBank/DDBJ databases">
        <title>Genome sequencing and assembly of Paenibacillus rigui.</title>
        <authorList>
            <person name="Mayilraj S."/>
        </authorList>
    </citation>
    <scope>NUCLEOTIDE SEQUENCE [LARGE SCALE GENOMIC DNA]</scope>
    <source>
        <strain evidence="16 17">JCM 16352</strain>
    </source>
</reference>
<comment type="subcellular location">
    <subcellularLocation>
        <location evidence="2">Cell membrane</location>
        <topology evidence="2">Multi-pass membrane protein</topology>
    </subcellularLocation>
</comment>
<dbReference type="Pfam" id="PF02518">
    <property type="entry name" value="HATPase_c"/>
    <property type="match status" value="1"/>
</dbReference>
<dbReference type="InterPro" id="IPR036890">
    <property type="entry name" value="HATPase_C_sf"/>
</dbReference>
<dbReference type="InterPro" id="IPR003594">
    <property type="entry name" value="HATPase_dom"/>
</dbReference>
<dbReference type="SUPFAM" id="SSF55874">
    <property type="entry name" value="ATPase domain of HSP90 chaperone/DNA topoisomerase II/histidine kinase"/>
    <property type="match status" value="1"/>
</dbReference>
<evidence type="ECO:0000256" key="3">
    <source>
        <dbReference type="ARBA" id="ARBA00012438"/>
    </source>
</evidence>
<evidence type="ECO:0000256" key="11">
    <source>
        <dbReference type="ARBA" id="ARBA00023012"/>
    </source>
</evidence>
<accession>A0A229UJC4</accession>
<gene>
    <name evidence="16" type="ORF">CF651_25680</name>
</gene>
<evidence type="ECO:0000256" key="4">
    <source>
        <dbReference type="ARBA" id="ARBA00022475"/>
    </source>
</evidence>
<dbReference type="PRINTS" id="PR00344">
    <property type="entry name" value="BCTRLSENSOR"/>
</dbReference>
<dbReference type="EMBL" id="NMQW01000047">
    <property type="protein sequence ID" value="OXM83405.1"/>
    <property type="molecule type" value="Genomic_DNA"/>
</dbReference>
<dbReference type="CDD" id="cd12912">
    <property type="entry name" value="PDC2_MCP_like"/>
    <property type="match status" value="1"/>
</dbReference>